<dbReference type="HOGENOM" id="CLU_773026_0_0_11"/>
<proteinExistence type="predicted"/>
<gene>
    <name evidence="2" type="ORF">AJAP_16330</name>
</gene>
<evidence type="ECO:0000256" key="1">
    <source>
        <dbReference type="SAM" id="MobiDB-lite"/>
    </source>
</evidence>
<reference evidence="2 3" key="1">
    <citation type="journal article" date="2014" name="J. Biotechnol.">
        <title>Complete genome sequence of the actinobacterium Amycolatopsis japonica MG417-CF17(T) (=DSM 44213T) producing (S,S)-N,N'-ethylenediaminedisuccinic acid.</title>
        <authorList>
            <person name="Stegmann E."/>
            <person name="Albersmeier A."/>
            <person name="Spohn M."/>
            <person name="Gert H."/>
            <person name="Weber T."/>
            <person name="Wohlleben W."/>
            <person name="Kalinowski J."/>
            <person name="Ruckert C."/>
        </authorList>
    </citation>
    <scope>NUCLEOTIDE SEQUENCE [LARGE SCALE GENOMIC DNA]</scope>
    <source>
        <strain evidence="3">MG417-CF17 (DSM 44213)</strain>
    </source>
</reference>
<dbReference type="KEGG" id="aja:AJAP_16330"/>
<dbReference type="STRING" id="208439.AJAP_16330"/>
<sequence>MSFRVEADALRDFSKFLEGCREDAEAVKKNISDDITLSAHEEGVLTMLAGYHSANTDAMKGRMKLLTHIAEHAADEIDSAAQMYEKTDKDDAAKLDSTYPGATYESFLPPADDGSSATFEWYPTKGNLDVETDPDELQPKAEGLEKWTREFFDTISWMANIREFIAWACKKLGVFDGDPLDWIVQWFMGEWQAWATCALEWELCKATAHGMSDNFELFGLPKLTQVWEGKAADAAYEYFDNLKDSIETESEAFDKLYEQYKLVTELAYETQVAINDAVNGLIDAAFEAVAMIAGGGWVMAVWDIVGIIGTIVTSVMNYIQAAETAIRFASSDPVPDTTLKELPGKGKYHDYDHPSEKI</sequence>
<feature type="region of interest" description="Disordered" evidence="1">
    <location>
        <begin position="338"/>
        <end position="358"/>
    </location>
</feature>
<keyword evidence="3" id="KW-1185">Reference proteome</keyword>
<name>A0A075UUM7_9PSEU</name>
<protein>
    <submittedName>
        <fullName evidence="2">Uncharacterized protein</fullName>
    </submittedName>
</protein>
<accession>A0A075UUM7</accession>
<evidence type="ECO:0000313" key="3">
    <source>
        <dbReference type="Proteomes" id="UP000028492"/>
    </source>
</evidence>
<organism evidence="2 3">
    <name type="scientific">Amycolatopsis japonica</name>
    <dbReference type="NCBI Taxonomy" id="208439"/>
    <lineage>
        <taxon>Bacteria</taxon>
        <taxon>Bacillati</taxon>
        <taxon>Actinomycetota</taxon>
        <taxon>Actinomycetes</taxon>
        <taxon>Pseudonocardiales</taxon>
        <taxon>Pseudonocardiaceae</taxon>
        <taxon>Amycolatopsis</taxon>
        <taxon>Amycolatopsis japonica group</taxon>
    </lineage>
</organism>
<dbReference type="RefSeq" id="WP_038512393.1">
    <property type="nucleotide sequence ID" value="NZ_CP008953.1"/>
</dbReference>
<evidence type="ECO:0000313" key="2">
    <source>
        <dbReference type="EMBL" id="AIG76139.1"/>
    </source>
</evidence>
<dbReference type="EMBL" id="CP008953">
    <property type="protein sequence ID" value="AIG76139.1"/>
    <property type="molecule type" value="Genomic_DNA"/>
</dbReference>
<dbReference type="AlphaFoldDB" id="A0A075UUM7"/>
<dbReference type="Proteomes" id="UP000028492">
    <property type="component" value="Chromosome"/>
</dbReference>